<dbReference type="PATRIC" id="fig|279058.17.peg.2463"/>
<sequence>MRNKIIFGLAIGGIIIGLVCAYILGIQHPAQTPVFKPVSSPYETAIYSNGIIESSQIAGQNINIFPEVAGAVSKVLVHEGQQVSAGTPLVTIDDTVQKATTEQLRLQSEATLSLLQELKAQPRKETLAIAKAQVDQAEANLKAARDQYDKRHASYEIDAKSVSKDVVDTAMDAVSQAATSLEVANRQYALTKAGSWIYDIANQQKQYEAANQAYLAANALLQKYVIKAQADGVILTVNASPGSYVSALGSYDSYTQGNDPLITMGTPQDYLAVRCYIDEILVSRLPAPAQIQAQMSIRGTDLKVPLEFVRIQPYVSPKIELSNQRQEKVDLRVLPVIFRFPKKGLDMVYPGQQVDVYIGKK</sequence>
<accession>A0A127QIZ9</accession>
<dbReference type="GO" id="GO:0030313">
    <property type="term" value="C:cell envelope"/>
    <property type="evidence" value="ECO:0007669"/>
    <property type="project" value="UniProtKB-SubCell"/>
</dbReference>
<dbReference type="RefSeq" id="WP_061533404.1">
    <property type="nucleotide sequence ID" value="NZ_CP013233.1"/>
</dbReference>
<keyword evidence="5" id="KW-1185">Reference proteome</keyword>
<dbReference type="Gene3D" id="1.10.287.470">
    <property type="entry name" value="Helix hairpin bin"/>
    <property type="match status" value="1"/>
</dbReference>
<proteinExistence type="predicted"/>
<dbReference type="SUPFAM" id="SSF111369">
    <property type="entry name" value="HlyD-like secretion proteins"/>
    <property type="match status" value="1"/>
</dbReference>
<dbReference type="Proteomes" id="UP000071778">
    <property type="component" value="Chromosome"/>
</dbReference>
<evidence type="ECO:0000259" key="3">
    <source>
        <dbReference type="Pfam" id="PF25984"/>
    </source>
</evidence>
<dbReference type="PANTHER" id="PTHR32347:SF23">
    <property type="entry name" value="BLL5650 PROTEIN"/>
    <property type="match status" value="1"/>
</dbReference>
<dbReference type="PANTHER" id="PTHR32347">
    <property type="entry name" value="EFFLUX SYSTEM COMPONENT YKNX-RELATED"/>
    <property type="match status" value="1"/>
</dbReference>
<evidence type="ECO:0000256" key="2">
    <source>
        <dbReference type="ARBA" id="ARBA00023054"/>
    </source>
</evidence>
<dbReference type="OrthoDB" id="9785187at2"/>
<dbReference type="Pfam" id="PF25984">
    <property type="entry name" value="BSH_YknX"/>
    <property type="match status" value="1"/>
</dbReference>
<evidence type="ECO:0000313" key="4">
    <source>
        <dbReference type="EMBL" id="AMP10039.1"/>
    </source>
</evidence>
<feature type="domain" description="YknX-like barrel-sandwich hybrid" evidence="3">
    <location>
        <begin position="65"/>
        <end position="240"/>
    </location>
</feature>
<dbReference type="PRINTS" id="PR01490">
    <property type="entry name" value="RTXTOXIND"/>
</dbReference>
<organism evidence="4 5">
    <name type="scientific">Collimonas arenae</name>
    <dbReference type="NCBI Taxonomy" id="279058"/>
    <lineage>
        <taxon>Bacteria</taxon>
        <taxon>Pseudomonadati</taxon>
        <taxon>Pseudomonadota</taxon>
        <taxon>Betaproteobacteria</taxon>
        <taxon>Burkholderiales</taxon>
        <taxon>Oxalobacteraceae</taxon>
        <taxon>Collimonas</taxon>
    </lineage>
</organism>
<protein>
    <submittedName>
        <fullName evidence="4">HlyD secretion family protein</fullName>
    </submittedName>
</protein>
<name>A0A127QIZ9_9BURK</name>
<evidence type="ECO:0000313" key="5">
    <source>
        <dbReference type="Proteomes" id="UP000071778"/>
    </source>
</evidence>
<dbReference type="Gene3D" id="2.40.50.100">
    <property type="match status" value="1"/>
</dbReference>
<gene>
    <name evidence="4" type="ORF">CAter282_2289</name>
</gene>
<dbReference type="InterPro" id="IPR050465">
    <property type="entry name" value="UPF0194_transport"/>
</dbReference>
<dbReference type="InterPro" id="IPR058639">
    <property type="entry name" value="BSH_YknX-like"/>
</dbReference>
<evidence type="ECO:0000256" key="1">
    <source>
        <dbReference type="ARBA" id="ARBA00004196"/>
    </source>
</evidence>
<keyword evidence="2" id="KW-0175">Coiled coil</keyword>
<reference evidence="4 5" key="1">
    <citation type="submission" date="2015-11" db="EMBL/GenBank/DDBJ databases">
        <title>Exploring the genomic traits of fungus-feeding bacterial genus Collimonas.</title>
        <authorList>
            <person name="Song C."/>
            <person name="Schmidt R."/>
            <person name="de Jager V."/>
            <person name="Krzyzanowska D."/>
            <person name="Jongedijk E."/>
            <person name="Cankar K."/>
            <person name="Beekwilder J."/>
            <person name="van Veen A."/>
            <person name="de Boer W."/>
            <person name="van Veen J.A."/>
            <person name="Garbeva P."/>
        </authorList>
    </citation>
    <scope>NUCLEOTIDE SEQUENCE [LARGE SCALE GENOMIC DNA]</scope>
    <source>
        <strain evidence="4 5">Ter282</strain>
    </source>
</reference>
<dbReference type="AlphaFoldDB" id="A0A127QIZ9"/>
<dbReference type="EMBL" id="CP013235">
    <property type="protein sequence ID" value="AMP10039.1"/>
    <property type="molecule type" value="Genomic_DNA"/>
</dbReference>
<comment type="subcellular location">
    <subcellularLocation>
        <location evidence="1">Cell envelope</location>
    </subcellularLocation>
</comment>